<name>A0A420VJD3_9BACI</name>
<reference evidence="2 3" key="1">
    <citation type="submission" date="2013-12" db="EMBL/GenBank/DDBJ databases">
        <title>Genome and proteome characterization of Caldibacillus debilis GB1 derived from a cellulolytic aero-tolerant co-culture.</title>
        <authorList>
            <person name="Wushke S.T."/>
            <person name="Zhang X."/>
            <person name="Fristensky B."/>
            <person name="Wilkins J.A."/>
            <person name="Levin D.B."/>
            <person name="Sparling R."/>
        </authorList>
    </citation>
    <scope>NUCLEOTIDE SEQUENCE [LARGE SCALE GENOMIC DNA]</scope>
    <source>
        <strain evidence="2 3">GB1</strain>
    </source>
</reference>
<feature type="region of interest" description="Disordered" evidence="1">
    <location>
        <begin position="99"/>
        <end position="138"/>
    </location>
</feature>
<sequence length="193" mass="21413">MLNISYVKGYSHAKQRPPLSRLRIPGPPAGEGAPPGAEGISPFPSCGPDSDFPVKAFEQLTGKARMVIEPAFMQKPALSAGRSSAIRFPLVFFHPTPWPSPSPRRRPGHGRAAPDRSRNAEKKTHGVTPCAKEGRSDFVQESESAKKGIYLFPFHFWHRRQKWVPLPPSFIFSIGRPHLRQGSPSRPYTDSSH</sequence>
<evidence type="ECO:0000256" key="1">
    <source>
        <dbReference type="SAM" id="MobiDB-lite"/>
    </source>
</evidence>
<dbReference type="AlphaFoldDB" id="A0A420VJD3"/>
<gene>
    <name evidence="2" type="ORF">Cdeb_02899</name>
</gene>
<protein>
    <submittedName>
        <fullName evidence="2">Uncharacterized protein</fullName>
    </submittedName>
</protein>
<dbReference type="EMBL" id="AZRV01000007">
    <property type="protein sequence ID" value="RKO63453.1"/>
    <property type="molecule type" value="Genomic_DNA"/>
</dbReference>
<feature type="compositionally biased region" description="Basic and acidic residues" evidence="1">
    <location>
        <begin position="112"/>
        <end position="124"/>
    </location>
</feature>
<comment type="caution">
    <text evidence="2">The sequence shown here is derived from an EMBL/GenBank/DDBJ whole genome shotgun (WGS) entry which is preliminary data.</text>
</comment>
<proteinExistence type="predicted"/>
<feature type="region of interest" description="Disordered" evidence="1">
    <location>
        <begin position="16"/>
        <end position="45"/>
    </location>
</feature>
<organism evidence="2 3">
    <name type="scientific">Caldibacillus debilis GB1</name>
    <dbReference type="NCBI Taxonomy" id="1339248"/>
    <lineage>
        <taxon>Bacteria</taxon>
        <taxon>Bacillati</taxon>
        <taxon>Bacillota</taxon>
        <taxon>Bacilli</taxon>
        <taxon>Bacillales</taxon>
        <taxon>Bacillaceae</taxon>
        <taxon>Caldibacillus</taxon>
    </lineage>
</organism>
<accession>A0A420VJD3</accession>
<evidence type="ECO:0000313" key="2">
    <source>
        <dbReference type="EMBL" id="RKO63453.1"/>
    </source>
</evidence>
<evidence type="ECO:0000313" key="3">
    <source>
        <dbReference type="Proteomes" id="UP000286235"/>
    </source>
</evidence>
<dbReference type="Proteomes" id="UP000286235">
    <property type="component" value="Unassembled WGS sequence"/>
</dbReference>
<feature type="compositionally biased region" description="Low complexity" evidence="1">
    <location>
        <begin position="30"/>
        <end position="39"/>
    </location>
</feature>
<keyword evidence="3" id="KW-1185">Reference proteome</keyword>